<evidence type="ECO:0000256" key="1">
    <source>
        <dbReference type="SAM" id="Phobius"/>
    </source>
</evidence>
<protein>
    <recommendedName>
        <fullName evidence="3">Protein kinase domain-containing protein</fullName>
    </recommendedName>
</protein>
<dbReference type="Gene3D" id="1.10.510.10">
    <property type="entry name" value="Transferase(Phosphotransferase) domain 1"/>
    <property type="match status" value="1"/>
</dbReference>
<keyword evidence="1" id="KW-1133">Transmembrane helix</keyword>
<sequence>MYASLRVHQSKDYSRRDDMWSVLYVFCDLISGGLPWMSYAANRDREMCQKIKEQIHGTPDQTERMLMGETYHIAKYKRDMMEKEGKSELPHVPLPLAISKDVKKIDLLRKAFSHLASLQFADKPNYELLRDSLHGFLELPLPSDDVPLMEWHDDNPAADKSKRHSWDWEVPLWKMGGIDDPIDEDGDSLWKEAELQMDASSEGYNDASDMAKLPVEFQFRVAQMEYHSRHSNETPPHIALQDWMKCALPLVYGDWNSSKFERGNHRTNDDGFRREVFLKIVEKCLKCASRFSFFRCRSCYYDASTAPEKRRKISCSLGSKVAVSRALTGLREAKANEVKKRFAPPPTLSFSQP</sequence>
<gene>
    <name evidence="2" type="ORF">CTEN0397_LOCUS10184</name>
</gene>
<keyword evidence="1" id="KW-0812">Transmembrane</keyword>
<dbReference type="EMBL" id="HBFW01015937">
    <property type="protein sequence ID" value="CAD8939121.1"/>
    <property type="molecule type" value="Transcribed_RNA"/>
</dbReference>
<dbReference type="PANTHER" id="PTHR11909">
    <property type="entry name" value="CASEIN KINASE-RELATED"/>
    <property type="match status" value="1"/>
</dbReference>
<organism evidence="2">
    <name type="scientific">Cyclophora tenuis</name>
    <name type="common">Marine diatom</name>
    <dbReference type="NCBI Taxonomy" id="216820"/>
    <lineage>
        <taxon>Eukaryota</taxon>
        <taxon>Sar</taxon>
        <taxon>Stramenopiles</taxon>
        <taxon>Ochrophyta</taxon>
        <taxon>Bacillariophyta</taxon>
        <taxon>Fragilariophyceae</taxon>
        <taxon>Fragilariophycidae</taxon>
        <taxon>Cyclophorales</taxon>
        <taxon>Cyclophoraceae</taxon>
        <taxon>Cyclophora</taxon>
    </lineage>
</organism>
<dbReference type="InterPro" id="IPR011009">
    <property type="entry name" value="Kinase-like_dom_sf"/>
</dbReference>
<dbReference type="SUPFAM" id="SSF56112">
    <property type="entry name" value="Protein kinase-like (PK-like)"/>
    <property type="match status" value="1"/>
</dbReference>
<dbReference type="InterPro" id="IPR050235">
    <property type="entry name" value="CK1_Ser-Thr_kinase"/>
</dbReference>
<evidence type="ECO:0008006" key="3">
    <source>
        <dbReference type="Google" id="ProtNLM"/>
    </source>
</evidence>
<reference evidence="2" key="1">
    <citation type="submission" date="2021-01" db="EMBL/GenBank/DDBJ databases">
        <authorList>
            <person name="Corre E."/>
            <person name="Pelletier E."/>
            <person name="Niang G."/>
            <person name="Scheremetjew M."/>
            <person name="Finn R."/>
            <person name="Kale V."/>
            <person name="Holt S."/>
            <person name="Cochrane G."/>
            <person name="Meng A."/>
            <person name="Brown T."/>
            <person name="Cohen L."/>
        </authorList>
    </citation>
    <scope>NUCLEOTIDE SEQUENCE</scope>
    <source>
        <strain evidence="2">ECT3854</strain>
    </source>
</reference>
<feature type="transmembrane region" description="Helical" evidence="1">
    <location>
        <begin position="21"/>
        <end position="41"/>
    </location>
</feature>
<accession>A0A7S1GKX9</accession>
<keyword evidence="1" id="KW-0472">Membrane</keyword>
<evidence type="ECO:0000313" key="2">
    <source>
        <dbReference type="EMBL" id="CAD8939121.1"/>
    </source>
</evidence>
<proteinExistence type="predicted"/>
<dbReference type="AlphaFoldDB" id="A0A7S1GKX9"/>
<name>A0A7S1GKX9_CYCTE</name>